<comment type="caution">
    <text evidence="2">The sequence shown here is derived from an EMBL/GenBank/DDBJ whole genome shotgun (WGS) entry which is preliminary data.</text>
</comment>
<evidence type="ECO:0000259" key="1">
    <source>
        <dbReference type="Pfam" id="PF13609"/>
    </source>
</evidence>
<evidence type="ECO:0000313" key="3">
    <source>
        <dbReference type="Proteomes" id="UP000305539"/>
    </source>
</evidence>
<accession>A0A4U1HNU0</accession>
<keyword evidence="3" id="KW-1185">Reference proteome</keyword>
<protein>
    <submittedName>
        <fullName evidence="2">Porin</fullName>
    </submittedName>
</protein>
<dbReference type="InterPro" id="IPR033900">
    <property type="entry name" value="Gram_neg_porin_domain"/>
</dbReference>
<dbReference type="SUPFAM" id="SSF56935">
    <property type="entry name" value="Porins"/>
    <property type="match status" value="1"/>
</dbReference>
<dbReference type="EMBL" id="SWJE01000015">
    <property type="protein sequence ID" value="TKC83039.1"/>
    <property type="molecule type" value="Genomic_DNA"/>
</dbReference>
<dbReference type="Pfam" id="PF13609">
    <property type="entry name" value="Porin_4"/>
    <property type="match status" value="1"/>
</dbReference>
<evidence type="ECO:0000313" key="2">
    <source>
        <dbReference type="EMBL" id="TKC83039.1"/>
    </source>
</evidence>
<name>A0A4U1HNU0_9BURK</name>
<gene>
    <name evidence="2" type="ORF">FAZ69_25420</name>
</gene>
<dbReference type="AlphaFoldDB" id="A0A4U1HNU0"/>
<dbReference type="RefSeq" id="WP_136897853.1">
    <property type="nucleotide sequence ID" value="NZ_SWJE01000015.1"/>
</dbReference>
<organism evidence="2 3">
    <name type="scientific">Trinickia terrae</name>
    <dbReference type="NCBI Taxonomy" id="2571161"/>
    <lineage>
        <taxon>Bacteria</taxon>
        <taxon>Pseudomonadati</taxon>
        <taxon>Pseudomonadota</taxon>
        <taxon>Betaproteobacteria</taxon>
        <taxon>Burkholderiales</taxon>
        <taxon>Burkholderiaceae</taxon>
        <taxon>Trinickia</taxon>
    </lineage>
</organism>
<dbReference type="OrthoDB" id="8982743at2"/>
<dbReference type="Gene3D" id="2.40.160.10">
    <property type="entry name" value="Porin"/>
    <property type="match status" value="1"/>
</dbReference>
<dbReference type="GO" id="GO:0016020">
    <property type="term" value="C:membrane"/>
    <property type="evidence" value="ECO:0007669"/>
    <property type="project" value="InterPro"/>
</dbReference>
<proteinExistence type="predicted"/>
<feature type="domain" description="Porin" evidence="1">
    <location>
        <begin position="16"/>
        <end position="130"/>
    </location>
</feature>
<sequence>MVRETRGASSADSLFNSAVNAAYASAKSIDIVRVAANYAFSDVTLGGYYSDSRYAADAASRFTRTQVYRNAPVYGVWQATAAVLMELGDNFLKASGDSSARYRQVSLAGAHALGKRTDLYGVLGYTHASGSNGLGAAQGAVGATSVDAGGPSQARANLGIRHRF</sequence>
<dbReference type="InterPro" id="IPR023614">
    <property type="entry name" value="Porin_dom_sf"/>
</dbReference>
<dbReference type="Proteomes" id="UP000305539">
    <property type="component" value="Unassembled WGS sequence"/>
</dbReference>
<dbReference type="GO" id="GO:0015288">
    <property type="term" value="F:porin activity"/>
    <property type="evidence" value="ECO:0007669"/>
    <property type="project" value="InterPro"/>
</dbReference>
<reference evidence="2 3" key="1">
    <citation type="submission" date="2019-04" db="EMBL/GenBank/DDBJ databases">
        <title>Trinickia sp. 7GSK02, isolated from subtropical forest soil.</title>
        <authorList>
            <person name="Gao Z.-H."/>
            <person name="Qiu L.-H."/>
        </authorList>
    </citation>
    <scope>NUCLEOTIDE SEQUENCE [LARGE SCALE GENOMIC DNA]</scope>
    <source>
        <strain evidence="2 3">7GSK02</strain>
    </source>
</reference>